<accession>A0A8S5QWU5</accession>
<name>A0A8S5QWU5_9CAUD</name>
<feature type="region of interest" description="Disordered" evidence="1">
    <location>
        <begin position="119"/>
        <end position="155"/>
    </location>
</feature>
<dbReference type="EMBL" id="BK015755">
    <property type="protein sequence ID" value="DAE23528.1"/>
    <property type="molecule type" value="Genomic_DNA"/>
</dbReference>
<protein>
    <submittedName>
        <fullName evidence="2">Virion morphogenesis protein</fullName>
    </submittedName>
</protein>
<evidence type="ECO:0000313" key="2">
    <source>
        <dbReference type="EMBL" id="DAE23528.1"/>
    </source>
</evidence>
<organism evidence="2">
    <name type="scientific">Myoviridae sp. ctyWv1</name>
    <dbReference type="NCBI Taxonomy" id="2826718"/>
    <lineage>
        <taxon>Viruses</taxon>
        <taxon>Duplodnaviria</taxon>
        <taxon>Heunggongvirae</taxon>
        <taxon>Uroviricota</taxon>
        <taxon>Caudoviricetes</taxon>
    </lineage>
</organism>
<sequence>MSVRITDTVTADGRKFQQMLKELAEKEVRVGFQHGKATEEDGTDICDIAAWNELGTVHIPARPFLRMSVDDNASKIKSFLQEKKKDLVRGISAEQVLKEIGIFQKDLIQEKITDGSFAPNAASTVKKKGSSKPLIDTGRMRQSVNYEIKQKGSGD</sequence>
<reference evidence="2" key="1">
    <citation type="journal article" date="2021" name="Proc. Natl. Acad. Sci. U.S.A.">
        <title>A Catalog of Tens of Thousands of Viruses from Human Metagenomes Reveals Hidden Associations with Chronic Diseases.</title>
        <authorList>
            <person name="Tisza M.J."/>
            <person name="Buck C.B."/>
        </authorList>
    </citation>
    <scope>NUCLEOTIDE SEQUENCE</scope>
    <source>
        <strain evidence="2">CtyWv1</strain>
    </source>
</reference>
<evidence type="ECO:0000256" key="1">
    <source>
        <dbReference type="SAM" id="MobiDB-lite"/>
    </source>
</evidence>
<proteinExistence type="predicted"/>